<dbReference type="KEGG" id="cpri:FZC34_01360"/>
<dbReference type="EMBL" id="CP043316">
    <property type="protein sequence ID" value="QEK38555.1"/>
    <property type="molecule type" value="Genomic_DNA"/>
</dbReference>
<gene>
    <name evidence="2" type="ORF">FZC34_01360</name>
</gene>
<proteinExistence type="predicted"/>
<keyword evidence="1" id="KW-1133">Transmembrane helix</keyword>
<organism evidence="2 3">
    <name type="scientific">Candidatus Cytomitobacter primus</name>
    <dbReference type="NCBI Taxonomy" id="2066024"/>
    <lineage>
        <taxon>Bacteria</taxon>
        <taxon>Pseudomonadati</taxon>
        <taxon>Pseudomonadota</taxon>
        <taxon>Alphaproteobacteria</taxon>
        <taxon>Holosporales</taxon>
        <taxon>Holosporaceae</taxon>
        <taxon>Candidatus Cytomitobacter</taxon>
    </lineage>
</organism>
<keyword evidence="1" id="KW-0812">Transmembrane</keyword>
<keyword evidence="1" id="KW-0472">Membrane</keyword>
<name>A0A5C0UEM9_9PROT</name>
<evidence type="ECO:0000256" key="1">
    <source>
        <dbReference type="SAM" id="Phobius"/>
    </source>
</evidence>
<dbReference type="Proteomes" id="UP000325004">
    <property type="component" value="Chromosome"/>
</dbReference>
<dbReference type="RefSeq" id="WP_148971671.1">
    <property type="nucleotide sequence ID" value="NZ_CP043316.1"/>
</dbReference>
<evidence type="ECO:0000313" key="3">
    <source>
        <dbReference type="Proteomes" id="UP000325004"/>
    </source>
</evidence>
<sequence>MKVRFIIKFAFQFALIIFLVMQNIKINSSIKFTNTAIHTINIELNKIKNEISHVKNHISLMQSNDIDLLETKAMWTLGYSPKNAKILLH</sequence>
<dbReference type="OrthoDB" id="10002378at2"/>
<evidence type="ECO:0000313" key="2">
    <source>
        <dbReference type="EMBL" id="QEK38555.1"/>
    </source>
</evidence>
<accession>A0A5C0UEM9</accession>
<protein>
    <submittedName>
        <fullName evidence="2">Uncharacterized protein</fullName>
    </submittedName>
</protein>
<keyword evidence="3" id="KW-1185">Reference proteome</keyword>
<feature type="transmembrane region" description="Helical" evidence="1">
    <location>
        <begin position="6"/>
        <end position="24"/>
    </location>
</feature>
<dbReference type="AlphaFoldDB" id="A0A5C0UEM9"/>
<reference evidence="2 3" key="1">
    <citation type="submission" date="2019-08" db="EMBL/GenBank/DDBJ databases">
        <title>Highly reduced genomes of protist endosymbionts show evolutionary convergence.</title>
        <authorList>
            <person name="George E."/>
            <person name="Husnik F."/>
            <person name="Tashyreva D."/>
            <person name="Prokopchuk G."/>
            <person name="Horak A."/>
            <person name="Kwong W.K."/>
            <person name="Lukes J."/>
            <person name="Keeling P.J."/>
        </authorList>
    </citation>
    <scope>NUCLEOTIDE SEQUENCE [LARGE SCALE GENOMIC DNA]</scope>
    <source>
        <strain evidence="2">1604LC</strain>
    </source>
</reference>